<evidence type="ECO:0000256" key="4">
    <source>
        <dbReference type="ARBA" id="ARBA00022840"/>
    </source>
</evidence>
<evidence type="ECO:0000256" key="5">
    <source>
        <dbReference type="ARBA" id="ARBA00022967"/>
    </source>
</evidence>
<dbReference type="GO" id="GO:0005524">
    <property type="term" value="F:ATP binding"/>
    <property type="evidence" value="ECO:0007669"/>
    <property type="project" value="UniProtKB-KW"/>
</dbReference>
<comment type="similarity">
    <text evidence="7">Belongs to the ABC transporter superfamily. Spermidine/putrescine importer (TC 3.A.1.11.1) family.</text>
</comment>
<keyword evidence="1 7" id="KW-0813">Transport</keyword>
<dbReference type="PROSITE" id="PS50893">
    <property type="entry name" value="ABC_TRANSPORTER_2"/>
    <property type="match status" value="1"/>
</dbReference>
<evidence type="ECO:0000259" key="8">
    <source>
        <dbReference type="PROSITE" id="PS50893"/>
    </source>
</evidence>
<evidence type="ECO:0000256" key="2">
    <source>
        <dbReference type="ARBA" id="ARBA00022475"/>
    </source>
</evidence>
<evidence type="ECO:0000256" key="6">
    <source>
        <dbReference type="ARBA" id="ARBA00023136"/>
    </source>
</evidence>
<name>A0A9D2K310_9FIRM</name>
<dbReference type="EMBL" id="DXAY01000264">
    <property type="protein sequence ID" value="HIZ75833.1"/>
    <property type="molecule type" value="Genomic_DNA"/>
</dbReference>
<dbReference type="InterPro" id="IPR003439">
    <property type="entry name" value="ABC_transporter-like_ATP-bd"/>
</dbReference>
<accession>A0A9D2K310</accession>
<dbReference type="NCBIfam" id="TIGR01187">
    <property type="entry name" value="potA"/>
    <property type="match status" value="1"/>
</dbReference>
<evidence type="ECO:0000256" key="3">
    <source>
        <dbReference type="ARBA" id="ARBA00022741"/>
    </source>
</evidence>
<dbReference type="InterPro" id="IPR027417">
    <property type="entry name" value="P-loop_NTPase"/>
</dbReference>
<comment type="subunit">
    <text evidence="7">The complex is composed of two ATP-binding proteins (PotA), two transmembrane proteins (PotB and PotC) and a solute-binding protein (PotD).</text>
</comment>
<comment type="function">
    <text evidence="7">Part of the ABC transporter complex PotABCD involved in spermidine/putrescine import. Responsible for energy coupling to the transport system.</text>
</comment>
<dbReference type="Gene3D" id="2.40.50.100">
    <property type="match status" value="1"/>
</dbReference>
<dbReference type="SUPFAM" id="SSF50331">
    <property type="entry name" value="MOP-like"/>
    <property type="match status" value="2"/>
</dbReference>
<feature type="domain" description="ABC transporter" evidence="8">
    <location>
        <begin position="12"/>
        <end position="242"/>
    </location>
</feature>
<dbReference type="InterPro" id="IPR013611">
    <property type="entry name" value="Transp-assoc_OB_typ2"/>
</dbReference>
<keyword evidence="5 7" id="KW-1278">Translocase</keyword>
<dbReference type="EC" id="7.6.2.11" evidence="7"/>
<dbReference type="PANTHER" id="PTHR42781">
    <property type="entry name" value="SPERMIDINE/PUTRESCINE IMPORT ATP-BINDING PROTEIN POTA"/>
    <property type="match status" value="1"/>
</dbReference>
<dbReference type="InterPro" id="IPR003593">
    <property type="entry name" value="AAA+_ATPase"/>
</dbReference>
<reference evidence="9" key="2">
    <citation type="submission" date="2021-04" db="EMBL/GenBank/DDBJ databases">
        <authorList>
            <person name="Gilroy R."/>
        </authorList>
    </citation>
    <scope>NUCLEOTIDE SEQUENCE</scope>
    <source>
        <strain evidence="9">CHK196-3914</strain>
    </source>
</reference>
<keyword evidence="3 7" id="KW-0547">Nucleotide-binding</keyword>
<dbReference type="InterPro" id="IPR017871">
    <property type="entry name" value="ABC_transporter-like_CS"/>
</dbReference>
<dbReference type="SMART" id="SM00382">
    <property type="entry name" value="AAA"/>
    <property type="match status" value="1"/>
</dbReference>
<keyword evidence="6 7" id="KW-0472">Membrane</keyword>
<evidence type="ECO:0000256" key="7">
    <source>
        <dbReference type="RuleBase" id="RU364083"/>
    </source>
</evidence>
<dbReference type="InterPro" id="IPR008995">
    <property type="entry name" value="Mo/tungstate-bd_C_term_dom"/>
</dbReference>
<dbReference type="CDD" id="cd03300">
    <property type="entry name" value="ABC_PotA_N"/>
    <property type="match status" value="1"/>
</dbReference>
<dbReference type="GO" id="GO:0043190">
    <property type="term" value="C:ATP-binding cassette (ABC) transporter complex"/>
    <property type="evidence" value="ECO:0007669"/>
    <property type="project" value="InterPro"/>
</dbReference>
<dbReference type="PANTHER" id="PTHR42781:SF4">
    <property type="entry name" value="SPERMIDINE_PUTRESCINE IMPORT ATP-BINDING PROTEIN POTA"/>
    <property type="match status" value="1"/>
</dbReference>
<evidence type="ECO:0000313" key="9">
    <source>
        <dbReference type="EMBL" id="HIZ75833.1"/>
    </source>
</evidence>
<dbReference type="PROSITE" id="PS00211">
    <property type="entry name" value="ABC_TRANSPORTER_1"/>
    <property type="match status" value="1"/>
</dbReference>
<dbReference type="Pfam" id="PF00005">
    <property type="entry name" value="ABC_tran"/>
    <property type="match status" value="1"/>
</dbReference>
<gene>
    <name evidence="7" type="primary">potA</name>
    <name evidence="9" type="ORF">H9723_11440</name>
</gene>
<dbReference type="InterPro" id="IPR017879">
    <property type="entry name" value="PotA_ATP-bd"/>
</dbReference>
<dbReference type="InterPro" id="IPR005893">
    <property type="entry name" value="PotA-like"/>
</dbReference>
<evidence type="ECO:0000256" key="1">
    <source>
        <dbReference type="ARBA" id="ARBA00022448"/>
    </source>
</evidence>
<protein>
    <recommendedName>
        <fullName evidence="7">Spermidine/putrescine import ATP-binding protein PotA</fullName>
        <ecNumber evidence="7">7.6.2.11</ecNumber>
    </recommendedName>
</protein>
<proteinExistence type="inferred from homology"/>
<dbReference type="AlphaFoldDB" id="A0A9D2K310"/>
<comment type="catalytic activity">
    <reaction evidence="7">
        <text>ATP + H2O + polyamine-[polyamine-binding protein]Side 1 = ADP + phosphate + polyamineSide 2 + [polyamine-binding protein]Side 1.</text>
        <dbReference type="EC" id="7.6.2.11"/>
    </reaction>
</comment>
<dbReference type="Gene3D" id="3.40.50.300">
    <property type="entry name" value="P-loop containing nucleotide triphosphate hydrolases"/>
    <property type="match status" value="1"/>
</dbReference>
<dbReference type="InterPro" id="IPR050093">
    <property type="entry name" value="ABC_SmlMolc_Importer"/>
</dbReference>
<reference evidence="9" key="1">
    <citation type="journal article" date="2021" name="PeerJ">
        <title>Extensive microbial diversity within the chicken gut microbiome revealed by metagenomics and culture.</title>
        <authorList>
            <person name="Gilroy R."/>
            <person name="Ravi A."/>
            <person name="Getino M."/>
            <person name="Pursley I."/>
            <person name="Horton D.L."/>
            <person name="Alikhan N.F."/>
            <person name="Baker D."/>
            <person name="Gharbi K."/>
            <person name="Hall N."/>
            <person name="Watson M."/>
            <person name="Adriaenssens E.M."/>
            <person name="Foster-Nyarko E."/>
            <person name="Jarju S."/>
            <person name="Secka A."/>
            <person name="Antonio M."/>
            <person name="Oren A."/>
            <person name="Chaudhuri R.R."/>
            <person name="La Ragione R."/>
            <person name="Hildebrand F."/>
            <person name="Pallen M.J."/>
        </authorList>
    </citation>
    <scope>NUCLEOTIDE SEQUENCE</scope>
    <source>
        <strain evidence="9">CHK196-3914</strain>
    </source>
</reference>
<keyword evidence="4 7" id="KW-0067">ATP-binding</keyword>
<dbReference type="GO" id="GO:0016887">
    <property type="term" value="F:ATP hydrolysis activity"/>
    <property type="evidence" value="ECO:0007669"/>
    <property type="project" value="InterPro"/>
</dbReference>
<evidence type="ECO:0000313" key="10">
    <source>
        <dbReference type="Proteomes" id="UP000824116"/>
    </source>
</evidence>
<dbReference type="Proteomes" id="UP000824116">
    <property type="component" value="Unassembled WGS sequence"/>
</dbReference>
<keyword evidence="2 7" id="KW-1003">Cell membrane</keyword>
<organism evidence="9 10">
    <name type="scientific">Candidatus Mediterraneibacter stercoravium</name>
    <dbReference type="NCBI Taxonomy" id="2838685"/>
    <lineage>
        <taxon>Bacteria</taxon>
        <taxon>Bacillati</taxon>
        <taxon>Bacillota</taxon>
        <taxon>Clostridia</taxon>
        <taxon>Lachnospirales</taxon>
        <taxon>Lachnospiraceae</taxon>
        <taxon>Mediterraneibacter</taxon>
    </lineage>
</organism>
<sequence length="485" mass="53881">MVRSGTMSENIIELKNIKKVFDDTAVVENFNLTVKKGEFVTFLGPSGCGKTTTLRMIAGFEFPTEGEILLNGEDISRIPPNLRPINTVFQRYALFPHLNVYENVAFGLNLKKLPKPVIAEKVRRVLEVVDLEGFEKRKISTLSGGQQQRIAIARAIVNEPDILLLDEPLGALDLKMRQEMQLELKSMHERLGITFIYVTHDQEEALTMSDKVVVMSDGMIQQIGTPEEIYNEPKNAFVADFIGESNIFEGRMAASMTVEFCRTQFPCVDNVPKDTRVDVVVRPEDVLITEPGKGQLTGVVDSVVFKGMYYEITALCGENEIVIQSTRSAQTGSTIGMRIDPDGIHVMPAGVLMNVFDGTITKDGRAAFAGGEYACDLTQLYEGSHRSGECSVITPDGEEISLAGMEVTVEVPVKAVSMSDEPREYRANGNIISFIYKGSHYNYTVRTADEEDFVLDEDDLWNEGDHVSLMIPEDQIILKRKQGAV</sequence>
<dbReference type="Pfam" id="PF08402">
    <property type="entry name" value="TOBE_2"/>
    <property type="match status" value="2"/>
</dbReference>
<comment type="caution">
    <text evidence="9">The sequence shown here is derived from an EMBL/GenBank/DDBJ whole genome shotgun (WGS) entry which is preliminary data.</text>
</comment>
<dbReference type="FunFam" id="3.40.50.300:FF:000133">
    <property type="entry name" value="Spermidine/putrescine import ATP-binding protein PotA"/>
    <property type="match status" value="1"/>
</dbReference>
<dbReference type="GO" id="GO:0015594">
    <property type="term" value="F:ABC-type putrescine transporter activity"/>
    <property type="evidence" value="ECO:0007669"/>
    <property type="project" value="InterPro"/>
</dbReference>
<dbReference type="SUPFAM" id="SSF52540">
    <property type="entry name" value="P-loop containing nucleoside triphosphate hydrolases"/>
    <property type="match status" value="1"/>
</dbReference>